<dbReference type="EMBL" id="CP049257">
    <property type="protein sequence ID" value="QIG42622.1"/>
    <property type="molecule type" value="Genomic_DNA"/>
</dbReference>
<keyword evidence="1" id="KW-1133">Transmembrane helix</keyword>
<feature type="domain" description="DUF4190" evidence="2">
    <location>
        <begin position="29"/>
        <end position="89"/>
    </location>
</feature>
<dbReference type="Pfam" id="PF13828">
    <property type="entry name" value="DUF4190"/>
    <property type="match status" value="1"/>
</dbReference>
<evidence type="ECO:0000313" key="3">
    <source>
        <dbReference type="EMBL" id="QIG42622.1"/>
    </source>
</evidence>
<reference evidence="3 4" key="1">
    <citation type="submission" date="2020-02" db="EMBL/GenBank/DDBJ databases">
        <title>Full genome sequence of Nocardioides sp. R-3366.</title>
        <authorList>
            <person name="Im W.-T."/>
        </authorList>
    </citation>
    <scope>NUCLEOTIDE SEQUENCE [LARGE SCALE GENOMIC DNA]</scope>
    <source>
        <strain evidence="3 4">R-3366</strain>
    </source>
</reference>
<evidence type="ECO:0000313" key="4">
    <source>
        <dbReference type="Proteomes" id="UP000502996"/>
    </source>
</evidence>
<proteinExistence type="predicted"/>
<keyword evidence="1" id="KW-0812">Transmembrane</keyword>
<protein>
    <submittedName>
        <fullName evidence="3">DUF4190 domain-containing protein</fullName>
    </submittedName>
</protein>
<organism evidence="3 4">
    <name type="scientific">Nocardioides anomalus</name>
    <dbReference type="NCBI Taxonomy" id="2712223"/>
    <lineage>
        <taxon>Bacteria</taxon>
        <taxon>Bacillati</taxon>
        <taxon>Actinomycetota</taxon>
        <taxon>Actinomycetes</taxon>
        <taxon>Propionibacteriales</taxon>
        <taxon>Nocardioidaceae</taxon>
        <taxon>Nocardioides</taxon>
    </lineage>
</organism>
<evidence type="ECO:0000259" key="2">
    <source>
        <dbReference type="Pfam" id="PF13828"/>
    </source>
</evidence>
<keyword evidence="4" id="KW-1185">Reference proteome</keyword>
<feature type="transmembrane region" description="Helical" evidence="1">
    <location>
        <begin position="30"/>
        <end position="56"/>
    </location>
</feature>
<feature type="transmembrane region" description="Helical" evidence="1">
    <location>
        <begin position="77"/>
        <end position="102"/>
    </location>
</feature>
<dbReference type="Proteomes" id="UP000502996">
    <property type="component" value="Chromosome"/>
</dbReference>
<evidence type="ECO:0000256" key="1">
    <source>
        <dbReference type="SAM" id="Phobius"/>
    </source>
</evidence>
<dbReference type="AlphaFoldDB" id="A0A6G6WBK8"/>
<dbReference type="InterPro" id="IPR025241">
    <property type="entry name" value="DUF4190"/>
</dbReference>
<name>A0A6G6WBK8_9ACTN</name>
<gene>
    <name evidence="3" type="ORF">G5V58_07365</name>
</gene>
<accession>A0A6G6WBK8</accession>
<dbReference type="RefSeq" id="WP_165230497.1">
    <property type="nucleotide sequence ID" value="NZ_CP049257.1"/>
</dbReference>
<keyword evidence="1" id="KW-0472">Membrane</keyword>
<sequence length="109" mass="11081">MSYDNPPPPPPPQYGAPVPGAVPAGTNKKAIWSLVLGIVGLLCCGFIAGIPAIILANMAKKEIPARGQGGNGLATAGLVLGVIAVVWSVINLILALSGNGIYDFEFNSN</sequence>
<dbReference type="KEGG" id="nano:G5V58_07365"/>